<dbReference type="EMBL" id="VHLH01000010">
    <property type="protein sequence ID" value="TPW29631.1"/>
    <property type="molecule type" value="Genomic_DNA"/>
</dbReference>
<dbReference type="PANTHER" id="PTHR43792:SF1">
    <property type="entry name" value="N-ACETYLTRANSFERASE DOMAIN-CONTAINING PROTEIN"/>
    <property type="match status" value="1"/>
</dbReference>
<dbReference type="Pfam" id="PF13302">
    <property type="entry name" value="Acetyltransf_3"/>
    <property type="match status" value="1"/>
</dbReference>
<organism evidence="2 3">
    <name type="scientific">Pararhizobium mangrovi</name>
    <dbReference type="NCBI Taxonomy" id="2590452"/>
    <lineage>
        <taxon>Bacteria</taxon>
        <taxon>Pseudomonadati</taxon>
        <taxon>Pseudomonadota</taxon>
        <taxon>Alphaproteobacteria</taxon>
        <taxon>Hyphomicrobiales</taxon>
        <taxon>Rhizobiaceae</taxon>
        <taxon>Rhizobium/Agrobacterium group</taxon>
        <taxon>Pararhizobium</taxon>
    </lineage>
</organism>
<feature type="domain" description="N-acetyltransferase" evidence="1">
    <location>
        <begin position="11"/>
        <end position="154"/>
    </location>
</feature>
<dbReference type="RefSeq" id="WP_141166374.1">
    <property type="nucleotide sequence ID" value="NZ_VHLH01000010.1"/>
</dbReference>
<keyword evidence="3" id="KW-1185">Reference proteome</keyword>
<accession>A0A506U971</accession>
<evidence type="ECO:0000313" key="3">
    <source>
        <dbReference type="Proteomes" id="UP000320314"/>
    </source>
</evidence>
<dbReference type="SUPFAM" id="SSF55729">
    <property type="entry name" value="Acyl-CoA N-acyltransferases (Nat)"/>
    <property type="match status" value="1"/>
</dbReference>
<evidence type="ECO:0000259" key="1">
    <source>
        <dbReference type="Pfam" id="PF13302"/>
    </source>
</evidence>
<evidence type="ECO:0000313" key="2">
    <source>
        <dbReference type="EMBL" id="TPW29631.1"/>
    </source>
</evidence>
<sequence>MDPLPEIATERLTLRRWKQADRAPFARICADPEVMRYIGDGSTATPAEAARSIERFEHEWECSGYGLFAVELVATGDMIGFVGLSKPDFLPEILPAIEIGWRLARPHWGFGYACEGARAVLAATDGRDDYADIVSICRSENTTSERVMRKIGMTLDRRTTHPKHGYPLTVYRLRH</sequence>
<dbReference type="Proteomes" id="UP000320314">
    <property type="component" value="Unassembled WGS sequence"/>
</dbReference>
<dbReference type="Gene3D" id="3.40.630.30">
    <property type="match status" value="1"/>
</dbReference>
<keyword evidence="2" id="KW-0808">Transferase</keyword>
<dbReference type="GO" id="GO:0016747">
    <property type="term" value="F:acyltransferase activity, transferring groups other than amino-acyl groups"/>
    <property type="evidence" value="ECO:0007669"/>
    <property type="project" value="InterPro"/>
</dbReference>
<protein>
    <submittedName>
        <fullName evidence="2">GNAT family N-acetyltransferase</fullName>
    </submittedName>
</protein>
<gene>
    <name evidence="2" type="ORF">FJU11_07270</name>
</gene>
<dbReference type="InterPro" id="IPR016181">
    <property type="entry name" value="Acyl_CoA_acyltransferase"/>
</dbReference>
<dbReference type="OrthoDB" id="6293260at2"/>
<reference evidence="2 3" key="1">
    <citation type="submission" date="2019-06" db="EMBL/GenBank/DDBJ databases">
        <authorList>
            <person name="Li M."/>
        </authorList>
    </citation>
    <scope>NUCLEOTIDE SEQUENCE [LARGE SCALE GENOMIC DNA]</scope>
    <source>
        <strain evidence="2 3">BGMRC6574</strain>
    </source>
</reference>
<dbReference type="PANTHER" id="PTHR43792">
    <property type="entry name" value="GNAT FAMILY, PUTATIVE (AFU_ORTHOLOGUE AFUA_3G00765)-RELATED-RELATED"/>
    <property type="match status" value="1"/>
</dbReference>
<dbReference type="InterPro" id="IPR051531">
    <property type="entry name" value="N-acetyltransferase"/>
</dbReference>
<proteinExistence type="predicted"/>
<dbReference type="AlphaFoldDB" id="A0A506U971"/>
<dbReference type="InterPro" id="IPR000182">
    <property type="entry name" value="GNAT_dom"/>
</dbReference>
<name>A0A506U971_9HYPH</name>
<comment type="caution">
    <text evidence="2">The sequence shown here is derived from an EMBL/GenBank/DDBJ whole genome shotgun (WGS) entry which is preliminary data.</text>
</comment>